<keyword evidence="5" id="KW-1185">Reference proteome</keyword>
<feature type="compositionally biased region" description="Acidic residues" evidence="2">
    <location>
        <begin position="40"/>
        <end position="62"/>
    </location>
</feature>
<name>A0A0S4IIH5_BODSA</name>
<evidence type="ECO:0000313" key="5">
    <source>
        <dbReference type="Proteomes" id="UP000051952"/>
    </source>
</evidence>
<dbReference type="InterPro" id="IPR015943">
    <property type="entry name" value="WD40/YVTN_repeat-like_dom_sf"/>
</dbReference>
<feature type="region of interest" description="Disordered" evidence="2">
    <location>
        <begin position="502"/>
        <end position="543"/>
    </location>
</feature>
<dbReference type="SUPFAM" id="SSF50978">
    <property type="entry name" value="WD40 repeat-like"/>
    <property type="match status" value="1"/>
</dbReference>
<reference evidence="5" key="1">
    <citation type="submission" date="2015-09" db="EMBL/GenBank/DDBJ databases">
        <authorList>
            <consortium name="Pathogen Informatics"/>
        </authorList>
    </citation>
    <scope>NUCLEOTIDE SEQUENCE [LARGE SCALE GENOMIC DNA]</scope>
    <source>
        <strain evidence="5">Lake Konstanz</strain>
    </source>
</reference>
<protein>
    <recommendedName>
        <fullName evidence="3">EF-hand domain-containing protein</fullName>
    </recommendedName>
</protein>
<dbReference type="PANTHER" id="PTHR44324">
    <property type="entry name" value="WD40 REPEAT DOMAIN 95"/>
    <property type="match status" value="1"/>
</dbReference>
<feature type="region of interest" description="Disordered" evidence="2">
    <location>
        <begin position="327"/>
        <end position="371"/>
    </location>
</feature>
<dbReference type="InterPro" id="IPR002048">
    <property type="entry name" value="EF_hand_dom"/>
</dbReference>
<dbReference type="Proteomes" id="UP000051952">
    <property type="component" value="Unassembled WGS sequence"/>
</dbReference>
<evidence type="ECO:0000256" key="1">
    <source>
        <dbReference type="ARBA" id="ARBA00022737"/>
    </source>
</evidence>
<dbReference type="EMBL" id="CYKH01000113">
    <property type="protein sequence ID" value="CUE71819.1"/>
    <property type="molecule type" value="Genomic_DNA"/>
</dbReference>
<dbReference type="PANTHER" id="PTHR44324:SF4">
    <property type="entry name" value="WD40 REPEAT DOMAIN 95"/>
    <property type="match status" value="1"/>
</dbReference>
<feature type="domain" description="EF-hand" evidence="3">
    <location>
        <begin position="558"/>
        <end position="593"/>
    </location>
</feature>
<evidence type="ECO:0000256" key="2">
    <source>
        <dbReference type="SAM" id="MobiDB-lite"/>
    </source>
</evidence>
<sequence length="1113" mass="121309">MFKLKLPIRGDGEEGGGRSPILSEDAQEVESHNSSQSLYDFDEDASSDAAEAGEEEDEDAEEIDLETMEAVFDNDTRQIIIEYEQELNLQDEEWLLANSHADPELIASELTDREVKKQKKLYNLRRQKFYELGGRKKTRNIMMRYGITHLKLLKEQHTDGAGGDYSAVETHPRSVSNSILLHLKYGIDLVRIEWLKIVFRMLAKKQKSEAIDAKRYDVLPALVAEAPSSKSIPSSSAVTGGSSSPQLFKQRNSNGGGGGDSEASPLQPAITRSSSLSWMDADTAGFSLRIPDETPEGATPTNAAVVAAASPTVTAVSDDDPNKAYMQRRKAAGASSNNNNSNAVASSSNDNNNHHNSNNDPPKRIPSNGVDESNFAQGMLCFFELLARHDRRRRLVERELRRLQRQAAANSSGDASGVAAAAAADVAAAAMEEAAESAKAELFSTLATAFDPAANFELPPDDTSDLDKSVVMSRATSFVLGNSSTASIAAFAASRRSSMVHAPPAGKTAAQSAPATQDEDEDGDEASPNGGGGGGGGPDDDGRKKFVGRDFLARSNDIIDAGFRFLFCAVDANDNGFITWDALLEYLLDATLLAKAADQTLTSRDYEFVRHHHTSAFTELNDVCLVPARSMFVIGGVHATIIGNKTTSSSTAQQQAGEEAERDNNQAGKKVATLFPERNVIQTPIDPLTFVPQYKVTALCHMASLKMLAIVGSDSTVRIYTLHSVAHPRMIASARFDSNSRTILWFKDLLFIGTRLGTLYSFRMSHSKTGGWQLRPHKQCHSHSGDEGISRIIAIPMESCVCTASYDRSMVLHDAKSLTIVHRFSKEHAQGISDMCYCSCINGLATVSFDHKIMVWMVSLLHNKPILLTDSVRDHVGTLISVSCVEHSQSLVTLDTKGMVKIWGLRNFLCIQTISAASFVPVQDVGAHFFKVVVYHSPPSVVLPLGSTQLHLFSRRRLFVFEYNLSQRNVVLRNTADDEPVVYVGYNYIEQLYITFSINSVRIWEAATCAIRDTFRCTTVEEHGGISSAYLHPNGRAYYVGTHRGSIFAKNFSTGTTMFVARCHRGPSLSLRFCYAATVAARVTAATTTASATTKAGLGDIIVSIRQLFCAIV</sequence>
<accession>A0A0S4IIH5</accession>
<feature type="compositionally biased region" description="Low complexity" evidence="2">
    <location>
        <begin position="229"/>
        <end position="245"/>
    </location>
</feature>
<gene>
    <name evidence="4" type="ORF">BSAL_53685</name>
</gene>
<dbReference type="Gene3D" id="2.130.10.10">
    <property type="entry name" value="YVTN repeat-like/Quinoprotein amine dehydrogenase"/>
    <property type="match status" value="2"/>
</dbReference>
<dbReference type="OrthoDB" id="292132at2759"/>
<dbReference type="VEuPathDB" id="TriTrypDB:BSAL_53685"/>
<dbReference type="InterPro" id="IPR051242">
    <property type="entry name" value="WD-EF-hand_domain"/>
</dbReference>
<dbReference type="SMART" id="SM00320">
    <property type="entry name" value="WD40"/>
    <property type="match status" value="4"/>
</dbReference>
<keyword evidence="1" id="KW-0677">Repeat</keyword>
<evidence type="ECO:0000259" key="3">
    <source>
        <dbReference type="PROSITE" id="PS50222"/>
    </source>
</evidence>
<organism evidence="4 5">
    <name type="scientific">Bodo saltans</name>
    <name type="common">Flagellated protozoan</name>
    <dbReference type="NCBI Taxonomy" id="75058"/>
    <lineage>
        <taxon>Eukaryota</taxon>
        <taxon>Discoba</taxon>
        <taxon>Euglenozoa</taxon>
        <taxon>Kinetoplastea</taxon>
        <taxon>Metakinetoplastina</taxon>
        <taxon>Eubodonida</taxon>
        <taxon>Bodonidae</taxon>
        <taxon>Bodo</taxon>
    </lineage>
</organism>
<dbReference type="InterPro" id="IPR036322">
    <property type="entry name" value="WD40_repeat_dom_sf"/>
</dbReference>
<dbReference type="AlphaFoldDB" id="A0A0S4IIH5"/>
<feature type="region of interest" description="Disordered" evidence="2">
    <location>
        <begin position="229"/>
        <end position="274"/>
    </location>
</feature>
<dbReference type="InterPro" id="IPR001680">
    <property type="entry name" value="WD40_rpt"/>
</dbReference>
<dbReference type="PROSITE" id="PS50222">
    <property type="entry name" value="EF_HAND_2"/>
    <property type="match status" value="1"/>
</dbReference>
<proteinExistence type="predicted"/>
<evidence type="ECO:0000313" key="4">
    <source>
        <dbReference type="EMBL" id="CUE71819.1"/>
    </source>
</evidence>
<dbReference type="GO" id="GO:0005509">
    <property type="term" value="F:calcium ion binding"/>
    <property type="evidence" value="ECO:0007669"/>
    <property type="project" value="InterPro"/>
</dbReference>
<feature type="compositionally biased region" description="Low complexity" evidence="2">
    <location>
        <begin position="335"/>
        <end position="360"/>
    </location>
</feature>
<feature type="region of interest" description="Disordered" evidence="2">
    <location>
        <begin position="1"/>
        <end position="62"/>
    </location>
</feature>